<accession>A0A4R7B2R6</accession>
<keyword evidence="2" id="KW-0812">Transmembrane</keyword>
<feature type="transmembrane region" description="Helical" evidence="2">
    <location>
        <begin position="395"/>
        <end position="416"/>
    </location>
</feature>
<dbReference type="GO" id="GO:0005886">
    <property type="term" value="C:plasma membrane"/>
    <property type="evidence" value="ECO:0007669"/>
    <property type="project" value="TreeGrafter"/>
</dbReference>
<dbReference type="Proteomes" id="UP000295611">
    <property type="component" value="Unassembled WGS sequence"/>
</dbReference>
<dbReference type="RefSeq" id="WP_133681482.1">
    <property type="nucleotide sequence ID" value="NZ_SNZP01000009.1"/>
</dbReference>
<dbReference type="GO" id="GO:0004713">
    <property type="term" value="F:protein tyrosine kinase activity"/>
    <property type="evidence" value="ECO:0007669"/>
    <property type="project" value="TreeGrafter"/>
</dbReference>
<keyword evidence="1" id="KW-0175">Coiled coil</keyword>
<protein>
    <submittedName>
        <fullName evidence="3">Chain length determinant protein EpsF</fullName>
    </submittedName>
</protein>
<dbReference type="PANTHER" id="PTHR32309:SF13">
    <property type="entry name" value="FERRIC ENTEROBACTIN TRANSPORT PROTEIN FEPE"/>
    <property type="match status" value="1"/>
</dbReference>
<proteinExistence type="predicted"/>
<evidence type="ECO:0000313" key="3">
    <source>
        <dbReference type="EMBL" id="TDR77821.1"/>
    </source>
</evidence>
<keyword evidence="2" id="KW-1133">Transmembrane helix</keyword>
<reference evidence="3 4" key="1">
    <citation type="submission" date="2019-03" db="EMBL/GenBank/DDBJ databases">
        <title>Genomic Encyclopedia of Type Strains, Phase III (KMG-III): the genomes of soil and plant-associated and newly described type strains.</title>
        <authorList>
            <person name="Whitman W."/>
        </authorList>
    </citation>
    <scope>NUCLEOTIDE SEQUENCE [LARGE SCALE GENOMIC DNA]</scope>
    <source>
        <strain evidence="3 4">CECT 8976</strain>
    </source>
</reference>
<dbReference type="InterPro" id="IPR050445">
    <property type="entry name" value="Bact_polysacc_biosynth/exp"/>
</dbReference>
<sequence length="467" mass="50936">MSVEWLLRTMSARRRIAVWVFTAVLVLTMALVLVLPKQWTARSVLAVDEKASDPLTGSPVAAYLIPGYLQTQSEIAASQRTALKVIDTLGLDKRPQAIADFSRDTEGRGSLRDWLAEQLLKKLDVQPGRESSLLTISYTAADPAAAAELANGFASAYMAVLTDMQTSAAQQQNLVFQQQLLPLQESLERAQLRLAAFQRQSGILTDLDQHLDLDERRLNELSTQLATAQVETFDAHARAGGSQLAPDVQNNPLIQQQKALLAQSEVKLRSLSESLGPNHPQYRQAQAERDANRQQLARMTQQSVASLQQATQNAAARQNGLQGAIAHEKSRVLAQKEQATKLNVLQKEAEGAQRAYSQVLQRFSDTSLASHVSQTNLYLLKSATVPIRPSWPRPLPSLAAALLVGGLLAIGCALLVEMRDRRVRGAADLAKLPGLSVLSVIDYTPPPIDGRRASLASWLKSITSARA</sequence>
<organism evidence="3 4">
    <name type="scientific">Paludibacterium purpuratum</name>
    <dbReference type="NCBI Taxonomy" id="1144873"/>
    <lineage>
        <taxon>Bacteria</taxon>
        <taxon>Pseudomonadati</taxon>
        <taxon>Pseudomonadota</taxon>
        <taxon>Betaproteobacteria</taxon>
        <taxon>Neisseriales</taxon>
        <taxon>Chromobacteriaceae</taxon>
        <taxon>Paludibacterium</taxon>
    </lineage>
</organism>
<keyword evidence="2" id="KW-0472">Membrane</keyword>
<evidence type="ECO:0000256" key="2">
    <source>
        <dbReference type="SAM" id="Phobius"/>
    </source>
</evidence>
<dbReference type="AlphaFoldDB" id="A0A4R7B2R6"/>
<dbReference type="OrthoDB" id="8559110at2"/>
<feature type="coiled-coil region" evidence="1">
    <location>
        <begin position="204"/>
        <end position="302"/>
    </location>
</feature>
<feature type="transmembrane region" description="Helical" evidence="2">
    <location>
        <begin position="16"/>
        <end position="35"/>
    </location>
</feature>
<name>A0A4R7B2R6_9NEIS</name>
<evidence type="ECO:0000256" key="1">
    <source>
        <dbReference type="SAM" id="Coils"/>
    </source>
</evidence>
<gene>
    <name evidence="3" type="ORF">DFP86_10961</name>
</gene>
<dbReference type="EMBL" id="SNZP01000009">
    <property type="protein sequence ID" value="TDR77821.1"/>
    <property type="molecule type" value="Genomic_DNA"/>
</dbReference>
<keyword evidence="4" id="KW-1185">Reference proteome</keyword>
<comment type="caution">
    <text evidence="3">The sequence shown here is derived from an EMBL/GenBank/DDBJ whole genome shotgun (WGS) entry which is preliminary data.</text>
</comment>
<dbReference type="PANTHER" id="PTHR32309">
    <property type="entry name" value="TYROSINE-PROTEIN KINASE"/>
    <property type="match status" value="1"/>
</dbReference>
<evidence type="ECO:0000313" key="4">
    <source>
        <dbReference type="Proteomes" id="UP000295611"/>
    </source>
</evidence>